<sequence length="74" mass="8490">MRKLHGSRLVQELLSSGSHFQCLCKLEPRRAAEIRARIRFIILLRAKALSNPSLKGAPRRRACNRLRSQQQLIA</sequence>
<evidence type="ECO:0000313" key="2">
    <source>
        <dbReference type="Proteomes" id="UP001066276"/>
    </source>
</evidence>
<organism evidence="1 2">
    <name type="scientific">Pleurodeles waltl</name>
    <name type="common">Iberian ribbed newt</name>
    <dbReference type="NCBI Taxonomy" id="8319"/>
    <lineage>
        <taxon>Eukaryota</taxon>
        <taxon>Metazoa</taxon>
        <taxon>Chordata</taxon>
        <taxon>Craniata</taxon>
        <taxon>Vertebrata</taxon>
        <taxon>Euteleostomi</taxon>
        <taxon>Amphibia</taxon>
        <taxon>Batrachia</taxon>
        <taxon>Caudata</taxon>
        <taxon>Salamandroidea</taxon>
        <taxon>Salamandridae</taxon>
        <taxon>Pleurodelinae</taxon>
        <taxon>Pleurodeles</taxon>
    </lineage>
</organism>
<dbReference type="Proteomes" id="UP001066276">
    <property type="component" value="Chromosome 4_2"/>
</dbReference>
<gene>
    <name evidence="1" type="ORF">NDU88_002229</name>
</gene>
<dbReference type="EMBL" id="JANPWB010000008">
    <property type="protein sequence ID" value="KAJ1161748.1"/>
    <property type="molecule type" value="Genomic_DNA"/>
</dbReference>
<protein>
    <submittedName>
        <fullName evidence="1">Uncharacterized protein</fullName>
    </submittedName>
</protein>
<comment type="caution">
    <text evidence="1">The sequence shown here is derived from an EMBL/GenBank/DDBJ whole genome shotgun (WGS) entry which is preliminary data.</text>
</comment>
<proteinExistence type="predicted"/>
<evidence type="ECO:0000313" key="1">
    <source>
        <dbReference type="EMBL" id="KAJ1161748.1"/>
    </source>
</evidence>
<reference evidence="1" key="1">
    <citation type="journal article" date="2022" name="bioRxiv">
        <title>Sequencing and chromosome-scale assembly of the giantPleurodeles waltlgenome.</title>
        <authorList>
            <person name="Brown T."/>
            <person name="Elewa A."/>
            <person name="Iarovenko S."/>
            <person name="Subramanian E."/>
            <person name="Araus A.J."/>
            <person name="Petzold A."/>
            <person name="Susuki M."/>
            <person name="Suzuki K.-i.T."/>
            <person name="Hayashi T."/>
            <person name="Toyoda A."/>
            <person name="Oliveira C."/>
            <person name="Osipova E."/>
            <person name="Leigh N.D."/>
            <person name="Simon A."/>
            <person name="Yun M.H."/>
        </authorList>
    </citation>
    <scope>NUCLEOTIDE SEQUENCE</scope>
    <source>
        <strain evidence="1">20211129_DDA</strain>
        <tissue evidence="1">Liver</tissue>
    </source>
</reference>
<keyword evidence="2" id="KW-1185">Reference proteome</keyword>
<dbReference type="AlphaFoldDB" id="A0AAV7SEW1"/>
<name>A0AAV7SEW1_PLEWA</name>
<accession>A0AAV7SEW1</accession>